<evidence type="ECO:0000256" key="5">
    <source>
        <dbReference type="ARBA" id="ARBA00022989"/>
    </source>
</evidence>
<evidence type="ECO:0000256" key="8">
    <source>
        <dbReference type="PROSITE-ProRule" id="PRU01193"/>
    </source>
</evidence>
<dbReference type="Pfam" id="PF01595">
    <property type="entry name" value="CNNM"/>
    <property type="match status" value="1"/>
</dbReference>
<evidence type="ECO:0000259" key="10">
    <source>
        <dbReference type="PROSITE" id="PS51371"/>
    </source>
</evidence>
<dbReference type="InterPro" id="IPR046342">
    <property type="entry name" value="CBS_dom_sf"/>
</dbReference>
<evidence type="ECO:0000256" key="6">
    <source>
        <dbReference type="ARBA" id="ARBA00023136"/>
    </source>
</evidence>
<comment type="subcellular location">
    <subcellularLocation>
        <location evidence="1">Cell membrane</location>
        <topology evidence="1">Multi-pass membrane protein</topology>
    </subcellularLocation>
</comment>
<evidence type="ECO:0000313" key="12">
    <source>
        <dbReference type="EMBL" id="MBI8988821.1"/>
    </source>
</evidence>
<dbReference type="Proteomes" id="UP000645966">
    <property type="component" value="Unassembled WGS sequence"/>
</dbReference>
<keyword evidence="6 8" id="KW-0472">Membrane</keyword>
<keyword evidence="5 8" id="KW-1133">Transmembrane helix</keyword>
<sequence length="353" mass="38627">MSDYSAVLFAVLLLFINAFFVGAEFSLISSRRDRLDSLIAQGKTRARSVLRASEHLSMMLAGAQFGITIASLLLGKVAEPAIAHIIEGPAHALGLPDNLLHPVAFAVALGIVTYLHIVLGEMVPKNIALAGPETVAMILVPPHMLFVKLTRPVIVAMNWFAGVTLRMFGIEQREEMDTSVGPQQLATMITESRSEGLLDAEEHARLNKALRSDDRTIREVLIACPDVRTLDFSAKGPTLGAVEHAVSETGYSRFPVTGVAGNYVGYIHVKDILDRMVSPDATLNDVVKQSELRPLITVEAAGTLDDTMRLMRRRSAHMAQVRDERGELIGIVTLEDLIEEFVGTVRDWTHEEA</sequence>
<keyword evidence="3 8" id="KW-0812">Transmembrane</keyword>
<dbReference type="InterPro" id="IPR002550">
    <property type="entry name" value="CNNM"/>
</dbReference>
<name>A0A934M4A8_9CORY</name>
<feature type="domain" description="CBS" evidence="10">
    <location>
        <begin position="291"/>
        <end position="352"/>
    </location>
</feature>
<evidence type="ECO:0000256" key="3">
    <source>
        <dbReference type="ARBA" id="ARBA00022692"/>
    </source>
</evidence>
<evidence type="ECO:0000313" key="13">
    <source>
        <dbReference type="Proteomes" id="UP000645966"/>
    </source>
</evidence>
<dbReference type="SUPFAM" id="SSF54631">
    <property type="entry name" value="CBS-domain pair"/>
    <property type="match status" value="1"/>
</dbReference>
<dbReference type="CDD" id="cd04590">
    <property type="entry name" value="CBS_pair_CorC_HlyC_assoc"/>
    <property type="match status" value="1"/>
</dbReference>
<accession>A0A934M4A8</accession>
<feature type="domain" description="CBS" evidence="10">
    <location>
        <begin position="223"/>
        <end position="282"/>
    </location>
</feature>
<dbReference type="PANTHER" id="PTHR43099:SF5">
    <property type="entry name" value="HLYC_CORC FAMILY TRANSPORTER"/>
    <property type="match status" value="1"/>
</dbReference>
<evidence type="ECO:0000256" key="4">
    <source>
        <dbReference type="ARBA" id="ARBA00022737"/>
    </source>
</evidence>
<organism evidence="12 13">
    <name type="scientific">Corynebacterium meridianum</name>
    <dbReference type="NCBI Taxonomy" id="2765363"/>
    <lineage>
        <taxon>Bacteria</taxon>
        <taxon>Bacillati</taxon>
        <taxon>Actinomycetota</taxon>
        <taxon>Actinomycetes</taxon>
        <taxon>Mycobacteriales</taxon>
        <taxon>Corynebacteriaceae</taxon>
        <taxon>Corynebacterium</taxon>
    </lineage>
</organism>
<gene>
    <name evidence="12" type="ORF">JDV75_03480</name>
</gene>
<keyword evidence="2" id="KW-1003">Cell membrane</keyword>
<dbReference type="Gene3D" id="3.10.580.10">
    <property type="entry name" value="CBS-domain"/>
    <property type="match status" value="1"/>
</dbReference>
<feature type="domain" description="CNNM transmembrane" evidence="11">
    <location>
        <begin position="1"/>
        <end position="202"/>
    </location>
</feature>
<keyword evidence="4" id="KW-0677">Repeat</keyword>
<protein>
    <submittedName>
        <fullName evidence="12">HlyC/CorC family transporter</fullName>
    </submittedName>
</protein>
<comment type="caution">
    <text evidence="12">The sequence shown here is derived from an EMBL/GenBank/DDBJ whole genome shotgun (WGS) entry which is preliminary data.</text>
</comment>
<dbReference type="PANTHER" id="PTHR43099">
    <property type="entry name" value="UPF0053 PROTEIN YRKA"/>
    <property type="match status" value="1"/>
</dbReference>
<dbReference type="PROSITE" id="PS51846">
    <property type="entry name" value="CNNM"/>
    <property type="match status" value="1"/>
</dbReference>
<dbReference type="GO" id="GO:0005886">
    <property type="term" value="C:plasma membrane"/>
    <property type="evidence" value="ECO:0007669"/>
    <property type="project" value="UniProtKB-SubCell"/>
</dbReference>
<evidence type="ECO:0000256" key="7">
    <source>
        <dbReference type="PROSITE-ProRule" id="PRU00703"/>
    </source>
</evidence>
<proteinExistence type="predicted"/>
<dbReference type="InterPro" id="IPR044751">
    <property type="entry name" value="Ion_transp-like_CBS"/>
</dbReference>
<evidence type="ECO:0000259" key="11">
    <source>
        <dbReference type="PROSITE" id="PS51846"/>
    </source>
</evidence>
<dbReference type="RefSeq" id="WP_198737870.1">
    <property type="nucleotide sequence ID" value="NZ_JAEIOS010000011.1"/>
</dbReference>
<dbReference type="PROSITE" id="PS51371">
    <property type="entry name" value="CBS"/>
    <property type="match status" value="2"/>
</dbReference>
<keyword evidence="13" id="KW-1185">Reference proteome</keyword>
<feature type="transmembrane region" description="Helical" evidence="9">
    <location>
        <begin position="6"/>
        <end position="28"/>
    </location>
</feature>
<dbReference type="AlphaFoldDB" id="A0A934M4A8"/>
<dbReference type="Pfam" id="PF00571">
    <property type="entry name" value="CBS"/>
    <property type="match status" value="2"/>
</dbReference>
<evidence type="ECO:0000256" key="2">
    <source>
        <dbReference type="ARBA" id="ARBA00022475"/>
    </source>
</evidence>
<dbReference type="InterPro" id="IPR000644">
    <property type="entry name" value="CBS_dom"/>
</dbReference>
<reference evidence="12" key="1">
    <citation type="submission" date="2020-12" db="EMBL/GenBank/DDBJ databases">
        <title>Genome public.</title>
        <authorList>
            <person name="Sun Q."/>
        </authorList>
    </citation>
    <scope>NUCLEOTIDE SEQUENCE</scope>
    <source>
        <strain evidence="12">CCM 8863</strain>
    </source>
</reference>
<evidence type="ECO:0000256" key="1">
    <source>
        <dbReference type="ARBA" id="ARBA00004651"/>
    </source>
</evidence>
<dbReference type="InterPro" id="IPR051676">
    <property type="entry name" value="UPF0053_domain"/>
</dbReference>
<dbReference type="EMBL" id="JAEIOS010000011">
    <property type="protein sequence ID" value="MBI8988821.1"/>
    <property type="molecule type" value="Genomic_DNA"/>
</dbReference>
<feature type="transmembrane region" description="Helical" evidence="9">
    <location>
        <begin position="55"/>
        <end position="74"/>
    </location>
</feature>
<evidence type="ECO:0000256" key="9">
    <source>
        <dbReference type="SAM" id="Phobius"/>
    </source>
</evidence>
<dbReference type="SMART" id="SM00116">
    <property type="entry name" value="CBS"/>
    <property type="match status" value="2"/>
</dbReference>
<feature type="transmembrane region" description="Helical" evidence="9">
    <location>
        <begin position="99"/>
        <end position="119"/>
    </location>
</feature>
<keyword evidence="7" id="KW-0129">CBS domain</keyword>